<protein>
    <submittedName>
        <fullName evidence="2">Uncharacterized protein</fullName>
    </submittedName>
</protein>
<comment type="caution">
    <text evidence="2">The sequence shown here is derived from an EMBL/GenBank/DDBJ whole genome shotgun (WGS) entry which is preliminary data.</text>
</comment>
<organism evidence="2 3">
    <name type="scientific">Rousettus aegyptiacus</name>
    <name type="common">Egyptian fruit bat</name>
    <name type="synonym">Pteropus aegyptiacus</name>
    <dbReference type="NCBI Taxonomy" id="9407"/>
    <lineage>
        <taxon>Eukaryota</taxon>
        <taxon>Metazoa</taxon>
        <taxon>Chordata</taxon>
        <taxon>Craniata</taxon>
        <taxon>Vertebrata</taxon>
        <taxon>Euteleostomi</taxon>
        <taxon>Mammalia</taxon>
        <taxon>Eutheria</taxon>
        <taxon>Laurasiatheria</taxon>
        <taxon>Chiroptera</taxon>
        <taxon>Yinpterochiroptera</taxon>
        <taxon>Pteropodoidea</taxon>
        <taxon>Pteropodidae</taxon>
        <taxon>Rousettinae</taxon>
        <taxon>Rousettus</taxon>
    </lineage>
</organism>
<keyword evidence="3" id="KW-1185">Reference proteome</keyword>
<evidence type="ECO:0000313" key="3">
    <source>
        <dbReference type="Proteomes" id="UP000593571"/>
    </source>
</evidence>
<gene>
    <name evidence="2" type="ORF">HJG63_008951</name>
</gene>
<evidence type="ECO:0000313" key="2">
    <source>
        <dbReference type="EMBL" id="KAF6410390.1"/>
    </source>
</evidence>
<dbReference type="Proteomes" id="UP000593571">
    <property type="component" value="Unassembled WGS sequence"/>
</dbReference>
<dbReference type="AlphaFoldDB" id="A0A7J8CHP7"/>
<evidence type="ECO:0000256" key="1">
    <source>
        <dbReference type="SAM" id="MobiDB-lite"/>
    </source>
</evidence>
<proteinExistence type="predicted"/>
<accession>A0A7J8CHP7</accession>
<feature type="region of interest" description="Disordered" evidence="1">
    <location>
        <begin position="25"/>
        <end position="46"/>
    </location>
</feature>
<name>A0A7J8CHP7_ROUAE</name>
<dbReference type="EMBL" id="JACASE010000014">
    <property type="protein sequence ID" value="KAF6410390.1"/>
    <property type="molecule type" value="Genomic_DNA"/>
</dbReference>
<sequence length="205" mass="22021">MGLSSPLSSPLRAWPLPSAPQSGWAVGSLPSCSPGQDQHRVRSPKSRWTSPFRSFLIKGTRSRSVINVGVQVLPSREGRLGSEGHTSRNEWCNFRQKRGEMLAFFLVEAPDWLVKLPLCAGPLRTPGRRSVPSGSLCLEQLPLGTWHTGGARACPWEEQMRDSHGEAVDAVCPGSHAPPSEMAWVYPAGLISPGSGSLGGEGEMG</sequence>
<reference evidence="2 3" key="1">
    <citation type="journal article" date="2020" name="Nature">
        <title>Six reference-quality genomes reveal evolution of bat adaptations.</title>
        <authorList>
            <person name="Jebb D."/>
            <person name="Huang Z."/>
            <person name="Pippel M."/>
            <person name="Hughes G.M."/>
            <person name="Lavrichenko K."/>
            <person name="Devanna P."/>
            <person name="Winkler S."/>
            <person name="Jermiin L.S."/>
            <person name="Skirmuntt E.C."/>
            <person name="Katzourakis A."/>
            <person name="Burkitt-Gray L."/>
            <person name="Ray D.A."/>
            <person name="Sullivan K.A.M."/>
            <person name="Roscito J.G."/>
            <person name="Kirilenko B.M."/>
            <person name="Davalos L.M."/>
            <person name="Corthals A.P."/>
            <person name="Power M.L."/>
            <person name="Jones G."/>
            <person name="Ransome R.D."/>
            <person name="Dechmann D.K.N."/>
            <person name="Locatelli A.G."/>
            <person name="Puechmaille S.J."/>
            <person name="Fedrigo O."/>
            <person name="Jarvis E.D."/>
            <person name="Hiller M."/>
            <person name="Vernes S.C."/>
            <person name="Myers E.W."/>
            <person name="Teeling E.C."/>
        </authorList>
    </citation>
    <scope>NUCLEOTIDE SEQUENCE [LARGE SCALE GENOMIC DNA]</scope>
    <source>
        <strain evidence="2">MRouAeg1</strain>
        <tissue evidence="2">Muscle</tissue>
    </source>
</reference>